<dbReference type="EMBL" id="FCQH01000004">
    <property type="protein sequence ID" value="CVK91535.1"/>
    <property type="molecule type" value="Genomic_DNA"/>
</dbReference>
<evidence type="ECO:0000313" key="1">
    <source>
        <dbReference type="EMBL" id="CVK91535.1"/>
    </source>
</evidence>
<keyword evidence="2" id="KW-1185">Reference proteome</keyword>
<protein>
    <submittedName>
        <fullName evidence="1">Uncharacterized protein</fullName>
    </submittedName>
</protein>
<evidence type="ECO:0000313" key="2">
    <source>
        <dbReference type="Proteomes" id="UP000184255"/>
    </source>
</evidence>
<organism evidence="1 2">
    <name type="scientific">Fusarium mangiferae</name>
    <name type="common">Mango malformation disease fungus</name>
    <dbReference type="NCBI Taxonomy" id="192010"/>
    <lineage>
        <taxon>Eukaryota</taxon>
        <taxon>Fungi</taxon>
        <taxon>Dikarya</taxon>
        <taxon>Ascomycota</taxon>
        <taxon>Pezizomycotina</taxon>
        <taxon>Sordariomycetes</taxon>
        <taxon>Hypocreomycetidae</taxon>
        <taxon>Hypocreales</taxon>
        <taxon>Nectriaceae</taxon>
        <taxon>Fusarium</taxon>
        <taxon>Fusarium fujikuroi species complex</taxon>
    </lineage>
</organism>
<dbReference type="GeneID" id="65088865"/>
<reference evidence="2" key="1">
    <citation type="journal article" date="2016" name="Genome Biol. Evol.">
        <title>Comparative 'omics' of the Fusarium fujikuroi species complex highlights differences in genetic potential and metabolite synthesis.</title>
        <authorList>
            <person name="Niehaus E.-M."/>
            <person name="Muensterkoetter M."/>
            <person name="Proctor R.H."/>
            <person name="Brown D.W."/>
            <person name="Sharon A."/>
            <person name="Idan Y."/>
            <person name="Oren-Young L."/>
            <person name="Sieber C.M."/>
            <person name="Novak O."/>
            <person name="Pencik A."/>
            <person name="Tarkowska D."/>
            <person name="Hromadova K."/>
            <person name="Freeman S."/>
            <person name="Maymon M."/>
            <person name="Elazar M."/>
            <person name="Youssef S.A."/>
            <person name="El-Shabrawy E.S.M."/>
            <person name="Shalaby A.B.A."/>
            <person name="Houterman P."/>
            <person name="Brock N.L."/>
            <person name="Burkhardt I."/>
            <person name="Tsavkelova E.A."/>
            <person name="Dickschat J.S."/>
            <person name="Galuszka P."/>
            <person name="Gueldener U."/>
            <person name="Tudzynski B."/>
        </authorList>
    </citation>
    <scope>NUCLEOTIDE SEQUENCE [LARGE SCALE GENOMIC DNA]</scope>
    <source>
        <strain evidence="2">MRC7560</strain>
    </source>
</reference>
<dbReference type="VEuPathDB" id="FungiDB:FMAN_09606"/>
<gene>
    <name evidence="1" type="ORF">FMAN_09606</name>
</gene>
<comment type="caution">
    <text evidence="1">The sequence shown here is derived from an EMBL/GenBank/DDBJ whole genome shotgun (WGS) entry which is preliminary data.</text>
</comment>
<dbReference type="RefSeq" id="XP_041681129.1">
    <property type="nucleotide sequence ID" value="XM_041830469.1"/>
</dbReference>
<sequence length="124" mass="14366">MAFTLMTKEVFDELEKRGVLHGKSFPLPRRLHHRIETLHSINQFKWLSTDIVQEPISRRDLRENSCMALVSCRDATNSHIVPRGEDVIIGLFDEMKHMYFGLNASNPRGGWTSLPNVRHLMLPQ</sequence>
<dbReference type="AlphaFoldDB" id="A0A1L7T7J4"/>
<name>A0A1L7T7J4_FUSMA</name>
<proteinExistence type="predicted"/>
<dbReference type="Proteomes" id="UP000184255">
    <property type="component" value="Unassembled WGS sequence"/>
</dbReference>
<accession>A0A1L7T7J4</accession>